<dbReference type="AlphaFoldDB" id="A0A1B0A3V2"/>
<dbReference type="EnsemblMetazoa" id="GPAI033648-RA">
    <property type="protein sequence ID" value="GPAI033648-PA"/>
    <property type="gene ID" value="GPAI033648"/>
</dbReference>
<name>A0A1B0A3V2_GLOPL</name>
<evidence type="ECO:0000313" key="1">
    <source>
        <dbReference type="EnsemblMetazoa" id="GPAI033648-PA"/>
    </source>
</evidence>
<reference evidence="1" key="2">
    <citation type="submission" date="2020-05" db="UniProtKB">
        <authorList>
            <consortium name="EnsemblMetazoa"/>
        </authorList>
    </citation>
    <scope>IDENTIFICATION</scope>
    <source>
        <strain evidence="1">IAEA</strain>
    </source>
</reference>
<evidence type="ECO:0000313" key="2">
    <source>
        <dbReference type="Proteomes" id="UP000092445"/>
    </source>
</evidence>
<protein>
    <submittedName>
        <fullName evidence="1">Uncharacterized protein</fullName>
    </submittedName>
</protein>
<organism evidence="1 2">
    <name type="scientific">Glossina pallidipes</name>
    <name type="common">Tsetse fly</name>
    <dbReference type="NCBI Taxonomy" id="7398"/>
    <lineage>
        <taxon>Eukaryota</taxon>
        <taxon>Metazoa</taxon>
        <taxon>Ecdysozoa</taxon>
        <taxon>Arthropoda</taxon>
        <taxon>Hexapoda</taxon>
        <taxon>Insecta</taxon>
        <taxon>Pterygota</taxon>
        <taxon>Neoptera</taxon>
        <taxon>Endopterygota</taxon>
        <taxon>Diptera</taxon>
        <taxon>Brachycera</taxon>
        <taxon>Muscomorpha</taxon>
        <taxon>Hippoboscoidea</taxon>
        <taxon>Glossinidae</taxon>
        <taxon>Glossina</taxon>
    </lineage>
</organism>
<dbReference type="VEuPathDB" id="VectorBase:GPAI033648"/>
<proteinExistence type="predicted"/>
<reference evidence="2" key="1">
    <citation type="submission" date="2014-03" db="EMBL/GenBank/DDBJ databases">
        <authorList>
            <person name="Aksoy S."/>
            <person name="Warren W."/>
            <person name="Wilson R.K."/>
        </authorList>
    </citation>
    <scope>NUCLEOTIDE SEQUENCE [LARGE SCALE GENOMIC DNA]</scope>
    <source>
        <strain evidence="2">IAEA</strain>
    </source>
</reference>
<sequence>MARQPACFSQKTVVSGTYSPSNRHWPIKRNERESVKNIAVISVEEELVTPPVSLTFSLACSRLVVMAATSRNARCNNCVPLISSSFEWNAKLTAGTDKNLKTLSQVDRNEILLTLYLNL</sequence>
<dbReference type="Proteomes" id="UP000092445">
    <property type="component" value="Unassembled WGS sequence"/>
</dbReference>
<keyword evidence="2" id="KW-1185">Reference proteome</keyword>
<accession>A0A1B0A3V2</accession>